<feature type="compositionally biased region" description="Basic and acidic residues" evidence="1">
    <location>
        <begin position="73"/>
        <end position="86"/>
    </location>
</feature>
<organism evidence="2 3">
    <name type="scientific">Thalassiosira oceanica</name>
    <name type="common">Marine diatom</name>
    <dbReference type="NCBI Taxonomy" id="159749"/>
    <lineage>
        <taxon>Eukaryota</taxon>
        <taxon>Sar</taxon>
        <taxon>Stramenopiles</taxon>
        <taxon>Ochrophyta</taxon>
        <taxon>Bacillariophyta</taxon>
        <taxon>Coscinodiscophyceae</taxon>
        <taxon>Thalassiosirophycidae</taxon>
        <taxon>Thalassiosirales</taxon>
        <taxon>Thalassiosiraceae</taxon>
        <taxon>Thalassiosira</taxon>
    </lineage>
</organism>
<dbReference type="EMBL" id="AGNL01041891">
    <property type="protein sequence ID" value="EJK51298.1"/>
    <property type="molecule type" value="Genomic_DNA"/>
</dbReference>
<dbReference type="Proteomes" id="UP000266841">
    <property type="component" value="Unassembled WGS sequence"/>
</dbReference>
<proteinExistence type="predicted"/>
<dbReference type="AlphaFoldDB" id="K0RC60"/>
<keyword evidence="3" id="KW-1185">Reference proteome</keyword>
<comment type="caution">
    <text evidence="2">The sequence shown here is derived from an EMBL/GenBank/DDBJ whole genome shotgun (WGS) entry which is preliminary data.</text>
</comment>
<evidence type="ECO:0000256" key="1">
    <source>
        <dbReference type="SAM" id="MobiDB-lite"/>
    </source>
</evidence>
<protein>
    <submittedName>
        <fullName evidence="2">Uncharacterized protein</fullName>
    </submittedName>
</protein>
<accession>K0RC60</accession>
<gene>
    <name evidence="2" type="ORF">THAOC_29544</name>
</gene>
<feature type="region of interest" description="Disordered" evidence="1">
    <location>
        <begin position="73"/>
        <end position="99"/>
    </location>
</feature>
<evidence type="ECO:0000313" key="3">
    <source>
        <dbReference type="Proteomes" id="UP000266841"/>
    </source>
</evidence>
<evidence type="ECO:0000313" key="2">
    <source>
        <dbReference type="EMBL" id="EJK51298.1"/>
    </source>
</evidence>
<name>K0RC60_THAOC</name>
<sequence length="302" mass="33680">MLPGDEIETEKEGICPSNCNIKPFDASFPPRLHSCHYTDIGFDYTLSPPPPPSSIDPTTDIQQQLSANAERCHQRAERAKYRRGGDTVDDADLSLPDPPSSKDLGELYIEEINRANNRLLLPVSIGPYGDFGPIFRNFLFGQGPRQCPPAPVPVQGQTASQPRPPARHLAPRPLRCHHHSMHQLEAQQVPTFLWPFLHGTNPTRTFPPEVWAPHHKRPRRPAPQYNSFKHIVSAPPGLSRLTTAHRTPPGPAGSRSFKIFQTLFISSSSRVSKPMHSRVYGNALASHWHLCVVRALISAQHT</sequence>
<reference evidence="2 3" key="1">
    <citation type="journal article" date="2012" name="Genome Biol.">
        <title>Genome and low-iron response of an oceanic diatom adapted to chronic iron limitation.</title>
        <authorList>
            <person name="Lommer M."/>
            <person name="Specht M."/>
            <person name="Roy A.S."/>
            <person name="Kraemer L."/>
            <person name="Andreson R."/>
            <person name="Gutowska M.A."/>
            <person name="Wolf J."/>
            <person name="Bergner S.V."/>
            <person name="Schilhabel M.B."/>
            <person name="Klostermeier U.C."/>
            <person name="Beiko R.G."/>
            <person name="Rosenstiel P."/>
            <person name="Hippler M."/>
            <person name="Laroche J."/>
        </authorList>
    </citation>
    <scope>NUCLEOTIDE SEQUENCE [LARGE SCALE GENOMIC DNA]</scope>
    <source>
        <strain evidence="2 3">CCMP1005</strain>
    </source>
</reference>